<sequence>MLKFRQHVANSSDDNGSLPKPSDMNQWREFTVQLVLRSNKSSSKQFSEPKEGVNRTITDVEFMEEFVFPDEDADFGIEAGGVFFILLMTKLNSCTFSVGELVVRIQAPWYVHLGAQSVTHGGKEYQNNCASATRFASGIENNIGAPNRGFLEELRKFGIQEEKRLGSSASGLARFCLTDATSGKTHSYVLDKLTSFQNLLPIYGNISAQILQQKYDENKTFDSQYLHGGSSRNRITTNNDKQQERPFNINLDSRGIINMNEQQKRMERRGRDCDTVDIKAGYCRRGRDCDTVDIKAGYCRRGRDCDTVDIKAGYCRRGKASDTVDIKAGYCRRGRDCDTVDIKVGYCRRGKASDTVDIKAGYCRRGRDCDTVDIKAGYCRRGRDCDTVDIKAGYCRRGKASDTVDIKAGYCRRGRDCDTVDIKAGYCRRGRDCDTVDIKAGYCRRGKASDT</sequence>
<evidence type="ECO:0000313" key="3">
    <source>
        <dbReference type="WBParaSite" id="MhA1_Contig2735.frz3.gene3"/>
    </source>
</evidence>
<reference evidence="3" key="1">
    <citation type="submission" date="2016-11" db="UniProtKB">
        <authorList>
            <consortium name="WormBaseParasite"/>
        </authorList>
    </citation>
    <scope>IDENTIFICATION</scope>
</reference>
<name>A0A1I8BJM1_MELHA</name>
<evidence type="ECO:0000313" key="2">
    <source>
        <dbReference type="Proteomes" id="UP000095281"/>
    </source>
</evidence>
<proteinExistence type="predicted"/>
<organism evidence="2 3">
    <name type="scientific">Meloidogyne hapla</name>
    <name type="common">Root-knot nematode worm</name>
    <dbReference type="NCBI Taxonomy" id="6305"/>
    <lineage>
        <taxon>Eukaryota</taxon>
        <taxon>Metazoa</taxon>
        <taxon>Ecdysozoa</taxon>
        <taxon>Nematoda</taxon>
        <taxon>Chromadorea</taxon>
        <taxon>Rhabditida</taxon>
        <taxon>Tylenchina</taxon>
        <taxon>Tylenchomorpha</taxon>
        <taxon>Tylenchoidea</taxon>
        <taxon>Meloidogynidae</taxon>
        <taxon>Meloidogyninae</taxon>
        <taxon>Meloidogyne</taxon>
    </lineage>
</organism>
<evidence type="ECO:0000256" key="1">
    <source>
        <dbReference type="SAM" id="MobiDB-lite"/>
    </source>
</evidence>
<dbReference type="Proteomes" id="UP000095281">
    <property type="component" value="Unplaced"/>
</dbReference>
<dbReference type="WBParaSite" id="MhA1_Contig2735.frz3.gene3">
    <property type="protein sequence ID" value="MhA1_Contig2735.frz3.gene3"/>
    <property type="gene ID" value="MhA1_Contig2735.frz3.gene3"/>
</dbReference>
<accession>A0A1I8BJM1</accession>
<protein>
    <submittedName>
        <fullName evidence="3">Copine domain-containing protein</fullName>
    </submittedName>
</protein>
<keyword evidence="2" id="KW-1185">Reference proteome</keyword>
<dbReference type="AlphaFoldDB" id="A0A1I8BJM1"/>
<feature type="region of interest" description="Disordered" evidence="1">
    <location>
        <begin position="1"/>
        <end position="24"/>
    </location>
</feature>